<gene>
    <name evidence="1" type="ORF">QYM36_004947</name>
</gene>
<sequence length="266" mass="30298">MLWYCLAQPMYFFPQKMPNISTNNGTTSPILRIDIPGVPVSTQWEPRGYFYPIQIAQFGLARYSKYIAEAEPNRLVLEDGDRTKALWFVADGASFTRKFLTNVNNFVIEFNTQGKVSLLFLPLNESSRRMKFRKTLENEDQTTVHLIKEGEGIDPSAAALLKLLNIFQVFYGMFVERIYDCGEIYSLNVFDVKPEELRQSFMNQKCVDVLRQIISDTRGDFLGKWATDAIGSFDPGPEKTCFSQSFKSPTSFSHSQSLLKGTVATK</sequence>
<evidence type="ECO:0000313" key="2">
    <source>
        <dbReference type="Proteomes" id="UP001187531"/>
    </source>
</evidence>
<accession>A0AA88I0G6</accession>
<dbReference type="GO" id="GO:0005794">
    <property type="term" value="C:Golgi apparatus"/>
    <property type="evidence" value="ECO:0007669"/>
    <property type="project" value="TreeGrafter"/>
</dbReference>
<protein>
    <submittedName>
        <fullName evidence="1">Uncharacterized protein</fullName>
    </submittedName>
</protein>
<comment type="caution">
    <text evidence="1">The sequence shown here is derived from an EMBL/GenBank/DDBJ whole genome shotgun (WGS) entry which is preliminary data.</text>
</comment>
<evidence type="ECO:0000313" key="1">
    <source>
        <dbReference type="EMBL" id="KAK2719300.1"/>
    </source>
</evidence>
<keyword evidence="2" id="KW-1185">Reference proteome</keyword>
<organism evidence="1 2">
    <name type="scientific">Artemia franciscana</name>
    <name type="common">Brine shrimp</name>
    <name type="synonym">Artemia sanfranciscana</name>
    <dbReference type="NCBI Taxonomy" id="6661"/>
    <lineage>
        <taxon>Eukaryota</taxon>
        <taxon>Metazoa</taxon>
        <taxon>Ecdysozoa</taxon>
        <taxon>Arthropoda</taxon>
        <taxon>Crustacea</taxon>
        <taxon>Branchiopoda</taxon>
        <taxon>Anostraca</taxon>
        <taxon>Artemiidae</taxon>
        <taxon>Artemia</taxon>
    </lineage>
</organism>
<reference evidence="1" key="1">
    <citation type="submission" date="2023-07" db="EMBL/GenBank/DDBJ databases">
        <title>Chromosome-level genome assembly of Artemia franciscana.</title>
        <authorList>
            <person name="Jo E."/>
        </authorList>
    </citation>
    <scope>NUCLEOTIDE SEQUENCE</scope>
    <source>
        <tissue evidence="1">Whole body</tissue>
    </source>
</reference>
<dbReference type="InterPro" id="IPR039721">
    <property type="entry name" value="C5-epimerase"/>
</dbReference>
<dbReference type="Proteomes" id="UP001187531">
    <property type="component" value="Unassembled WGS sequence"/>
</dbReference>
<dbReference type="AlphaFoldDB" id="A0AA88I0G6"/>
<dbReference type="PANTHER" id="PTHR13174:SF3">
    <property type="entry name" value="D-GLUCURONYL C5-EPIMERASE"/>
    <property type="match status" value="1"/>
</dbReference>
<name>A0AA88I0G6_ARTSF</name>
<dbReference type="PANTHER" id="PTHR13174">
    <property type="entry name" value="D-GLUCURONYL C5-EPIMERASE"/>
    <property type="match status" value="1"/>
</dbReference>
<proteinExistence type="predicted"/>
<dbReference type="GO" id="GO:0047464">
    <property type="term" value="F:heparosan-N-sulfate-glucuronate 5-epimerase activity"/>
    <property type="evidence" value="ECO:0007669"/>
    <property type="project" value="InterPro"/>
</dbReference>
<feature type="non-terminal residue" evidence="1">
    <location>
        <position position="1"/>
    </location>
</feature>
<dbReference type="EMBL" id="JAVRJZ010000008">
    <property type="protein sequence ID" value="KAK2719300.1"/>
    <property type="molecule type" value="Genomic_DNA"/>
</dbReference>
<dbReference type="GO" id="GO:0015012">
    <property type="term" value="P:heparan sulfate proteoglycan biosynthetic process"/>
    <property type="evidence" value="ECO:0007669"/>
    <property type="project" value="InterPro"/>
</dbReference>